<dbReference type="Proteomes" id="UP000708208">
    <property type="component" value="Unassembled WGS sequence"/>
</dbReference>
<feature type="transmembrane region" description="Helical" evidence="1">
    <location>
        <begin position="12"/>
        <end position="34"/>
    </location>
</feature>
<dbReference type="AlphaFoldDB" id="A0A8J2PBS8"/>
<name>A0A8J2PBS8_9HEXA</name>
<evidence type="ECO:0008006" key="4">
    <source>
        <dbReference type="Google" id="ProtNLM"/>
    </source>
</evidence>
<evidence type="ECO:0000313" key="3">
    <source>
        <dbReference type="Proteomes" id="UP000708208"/>
    </source>
</evidence>
<organism evidence="2 3">
    <name type="scientific">Allacma fusca</name>
    <dbReference type="NCBI Taxonomy" id="39272"/>
    <lineage>
        <taxon>Eukaryota</taxon>
        <taxon>Metazoa</taxon>
        <taxon>Ecdysozoa</taxon>
        <taxon>Arthropoda</taxon>
        <taxon>Hexapoda</taxon>
        <taxon>Collembola</taxon>
        <taxon>Symphypleona</taxon>
        <taxon>Sminthuridae</taxon>
        <taxon>Allacma</taxon>
    </lineage>
</organism>
<reference evidence="2" key="1">
    <citation type="submission" date="2021-06" db="EMBL/GenBank/DDBJ databases">
        <authorList>
            <person name="Hodson N. C."/>
            <person name="Mongue J. A."/>
            <person name="Jaron S. K."/>
        </authorList>
    </citation>
    <scope>NUCLEOTIDE SEQUENCE</scope>
</reference>
<gene>
    <name evidence="2" type="ORF">AFUS01_LOCUS19916</name>
</gene>
<comment type="caution">
    <text evidence="2">The sequence shown here is derived from an EMBL/GenBank/DDBJ whole genome shotgun (WGS) entry which is preliminary data.</text>
</comment>
<protein>
    <recommendedName>
        <fullName evidence="4">Glucuronosyltransferase</fullName>
    </recommendedName>
</protein>
<keyword evidence="3" id="KW-1185">Reference proteome</keyword>
<evidence type="ECO:0000256" key="1">
    <source>
        <dbReference type="SAM" id="Phobius"/>
    </source>
</evidence>
<proteinExistence type="predicted"/>
<accession>A0A8J2PBS8</accession>
<dbReference type="OrthoDB" id="5835829at2759"/>
<keyword evidence="1" id="KW-0812">Transmembrane</keyword>
<dbReference type="EMBL" id="CAJVCH010210005">
    <property type="protein sequence ID" value="CAG7731316.1"/>
    <property type="molecule type" value="Genomic_DNA"/>
</dbReference>
<keyword evidence="1" id="KW-0472">Membrane</keyword>
<keyword evidence="1" id="KW-1133">Transmembrane helix</keyword>
<sequence length="203" mass="22751">MKFITDVAPNFIITSNIFLLAVTNIHAANILFYIGGISTHSHRAGLEPLANKLAQNGHNITFFSPLKPIESHPNVTNFCPPGLKAFNDKFQHSFGVIGMQSRLKSKYAADLVSDYGTFMFDMGYSICEVIFKSKEFQKWVKESSFDLVVLDRSSIPDCIYGLAHKFGAKTISYTPISFILPWDSLTFGIPTESWWLPTAGWTK</sequence>
<evidence type="ECO:0000313" key="2">
    <source>
        <dbReference type="EMBL" id="CAG7731316.1"/>
    </source>
</evidence>